<protein>
    <recommendedName>
        <fullName evidence="1">Reverse transcriptase domain-containing protein</fullName>
    </recommendedName>
</protein>
<reference evidence="2" key="1">
    <citation type="submission" date="2023-11" db="EMBL/GenBank/DDBJ databases">
        <title>Genome assemblies of two species of porcelain crab, Petrolisthes cinctipes and Petrolisthes manimaculis (Anomura: Porcellanidae).</title>
        <authorList>
            <person name="Angst P."/>
        </authorList>
    </citation>
    <scope>NUCLEOTIDE SEQUENCE</scope>
    <source>
        <strain evidence="2">PB745_02</strain>
        <tissue evidence="2">Gill</tissue>
    </source>
</reference>
<proteinExistence type="predicted"/>
<comment type="caution">
    <text evidence="2">The sequence shown here is derived from an EMBL/GenBank/DDBJ whole genome shotgun (WGS) entry which is preliminary data.</text>
</comment>
<evidence type="ECO:0000259" key="1">
    <source>
        <dbReference type="Pfam" id="PF00078"/>
    </source>
</evidence>
<dbReference type="EMBL" id="JAWZYT010001013">
    <property type="protein sequence ID" value="KAK4316546.1"/>
    <property type="molecule type" value="Genomic_DNA"/>
</dbReference>
<dbReference type="CDD" id="cd01650">
    <property type="entry name" value="RT_nLTR_like"/>
    <property type="match status" value="1"/>
</dbReference>
<dbReference type="AlphaFoldDB" id="A0AAE1PXL9"/>
<sequence length="259" mass="29761">MEAFARVSRRDSRPLAVRHELRTKERTALDFSGNEDERYNHIFILRDLYSALFLCGDTSPGPDNIPYAMLRHLGEEAISFLLALYTRIWLEDVFPSGWRVATILPFPKPGKDSSVVLNYRPIALTSCLCKLFEKMVNVRLIYFLERDDFLSPSQSAFRKHRSTTDALVRLEAAACEVFARHQHLVCVFFDLEKVYDTTWQYGILQQLHVYGLRGPLPCFLKEFLSGRSFSVKVGTALSALLHKRRESPREASSVSHCLQ</sequence>
<dbReference type="InterPro" id="IPR000477">
    <property type="entry name" value="RT_dom"/>
</dbReference>
<gene>
    <name evidence="2" type="ORF">Pmani_012321</name>
</gene>
<organism evidence="2 3">
    <name type="scientific">Petrolisthes manimaculis</name>
    <dbReference type="NCBI Taxonomy" id="1843537"/>
    <lineage>
        <taxon>Eukaryota</taxon>
        <taxon>Metazoa</taxon>
        <taxon>Ecdysozoa</taxon>
        <taxon>Arthropoda</taxon>
        <taxon>Crustacea</taxon>
        <taxon>Multicrustacea</taxon>
        <taxon>Malacostraca</taxon>
        <taxon>Eumalacostraca</taxon>
        <taxon>Eucarida</taxon>
        <taxon>Decapoda</taxon>
        <taxon>Pleocyemata</taxon>
        <taxon>Anomura</taxon>
        <taxon>Galatheoidea</taxon>
        <taxon>Porcellanidae</taxon>
        <taxon>Petrolisthes</taxon>
    </lineage>
</organism>
<keyword evidence="3" id="KW-1185">Reference proteome</keyword>
<evidence type="ECO:0000313" key="2">
    <source>
        <dbReference type="EMBL" id="KAK4316546.1"/>
    </source>
</evidence>
<evidence type="ECO:0000313" key="3">
    <source>
        <dbReference type="Proteomes" id="UP001292094"/>
    </source>
</evidence>
<feature type="domain" description="Reverse transcriptase" evidence="1">
    <location>
        <begin position="110"/>
        <end position="227"/>
    </location>
</feature>
<dbReference type="PANTHER" id="PTHR19446">
    <property type="entry name" value="REVERSE TRANSCRIPTASES"/>
    <property type="match status" value="1"/>
</dbReference>
<dbReference type="Proteomes" id="UP001292094">
    <property type="component" value="Unassembled WGS sequence"/>
</dbReference>
<name>A0AAE1PXL9_9EUCA</name>
<dbReference type="Pfam" id="PF00078">
    <property type="entry name" value="RVT_1"/>
    <property type="match status" value="1"/>
</dbReference>
<accession>A0AAE1PXL9</accession>